<evidence type="ECO:0000313" key="1">
    <source>
        <dbReference type="EMBL" id="KIN92901.1"/>
    </source>
</evidence>
<protein>
    <submittedName>
        <fullName evidence="1">Uncharacterized protein</fullName>
    </submittedName>
</protein>
<dbReference type="InParanoid" id="A0A0C3J5D8"/>
<keyword evidence="2" id="KW-1185">Reference proteome</keyword>
<name>A0A0C3J5D8_PISTI</name>
<dbReference type="InterPro" id="IPR041078">
    <property type="entry name" value="Plavaka"/>
</dbReference>
<proteinExistence type="predicted"/>
<dbReference type="OrthoDB" id="3199698at2759"/>
<reference evidence="1 2" key="1">
    <citation type="submission" date="2014-04" db="EMBL/GenBank/DDBJ databases">
        <authorList>
            <consortium name="DOE Joint Genome Institute"/>
            <person name="Kuo A."/>
            <person name="Kohler A."/>
            <person name="Costa M.D."/>
            <person name="Nagy L.G."/>
            <person name="Floudas D."/>
            <person name="Copeland A."/>
            <person name="Barry K.W."/>
            <person name="Cichocki N."/>
            <person name="Veneault-Fourrey C."/>
            <person name="LaButti K."/>
            <person name="Lindquist E.A."/>
            <person name="Lipzen A."/>
            <person name="Lundell T."/>
            <person name="Morin E."/>
            <person name="Murat C."/>
            <person name="Sun H."/>
            <person name="Tunlid A."/>
            <person name="Henrissat B."/>
            <person name="Grigoriev I.V."/>
            <person name="Hibbett D.S."/>
            <person name="Martin F."/>
            <person name="Nordberg H.P."/>
            <person name="Cantor M.N."/>
            <person name="Hua S.X."/>
        </authorList>
    </citation>
    <scope>NUCLEOTIDE SEQUENCE [LARGE SCALE GENOMIC DNA]</scope>
    <source>
        <strain evidence="1 2">Marx 270</strain>
    </source>
</reference>
<organism evidence="1 2">
    <name type="scientific">Pisolithus tinctorius Marx 270</name>
    <dbReference type="NCBI Taxonomy" id="870435"/>
    <lineage>
        <taxon>Eukaryota</taxon>
        <taxon>Fungi</taxon>
        <taxon>Dikarya</taxon>
        <taxon>Basidiomycota</taxon>
        <taxon>Agaricomycotina</taxon>
        <taxon>Agaricomycetes</taxon>
        <taxon>Agaricomycetidae</taxon>
        <taxon>Boletales</taxon>
        <taxon>Sclerodermatineae</taxon>
        <taxon>Pisolithaceae</taxon>
        <taxon>Pisolithus</taxon>
    </lineage>
</organism>
<dbReference type="AlphaFoldDB" id="A0A0C3J5D8"/>
<evidence type="ECO:0000313" key="2">
    <source>
        <dbReference type="Proteomes" id="UP000054217"/>
    </source>
</evidence>
<accession>A0A0C3J5D8</accession>
<dbReference type="EMBL" id="KN832306">
    <property type="protein sequence ID" value="KIN92901.1"/>
    <property type="molecule type" value="Genomic_DNA"/>
</dbReference>
<dbReference type="Proteomes" id="UP000054217">
    <property type="component" value="Unassembled WGS sequence"/>
</dbReference>
<dbReference type="Pfam" id="PF18759">
    <property type="entry name" value="Plavaka"/>
    <property type="match status" value="1"/>
</dbReference>
<sequence length="178" mass="20092">MSRILASLKPSMTMPQIMKCPDHHFCHIIFGLGPYITDYPEQVLISGIIQNFTIHLILFYPTCFNRCIAFPNDLNGSGAPQTSELTQALIEELSLGVLWDEWGIDGNVVLFTDDFPCTNICQLLALDLLHQLVKGTFKDHLVKWVRKYLELEYGKTGAKEQLADIDRHIASVLTFPGL</sequence>
<dbReference type="HOGENOM" id="CLU_103601_1_0_1"/>
<dbReference type="STRING" id="870435.A0A0C3J5D8"/>
<reference evidence="2" key="2">
    <citation type="submission" date="2015-01" db="EMBL/GenBank/DDBJ databases">
        <title>Evolutionary Origins and Diversification of the Mycorrhizal Mutualists.</title>
        <authorList>
            <consortium name="DOE Joint Genome Institute"/>
            <consortium name="Mycorrhizal Genomics Consortium"/>
            <person name="Kohler A."/>
            <person name="Kuo A."/>
            <person name="Nagy L.G."/>
            <person name="Floudas D."/>
            <person name="Copeland A."/>
            <person name="Barry K.W."/>
            <person name="Cichocki N."/>
            <person name="Veneault-Fourrey C."/>
            <person name="LaButti K."/>
            <person name="Lindquist E.A."/>
            <person name="Lipzen A."/>
            <person name="Lundell T."/>
            <person name="Morin E."/>
            <person name="Murat C."/>
            <person name="Riley R."/>
            <person name="Ohm R."/>
            <person name="Sun H."/>
            <person name="Tunlid A."/>
            <person name="Henrissat B."/>
            <person name="Grigoriev I.V."/>
            <person name="Hibbett D.S."/>
            <person name="Martin F."/>
        </authorList>
    </citation>
    <scope>NUCLEOTIDE SEQUENCE [LARGE SCALE GENOMIC DNA]</scope>
    <source>
        <strain evidence="2">Marx 270</strain>
    </source>
</reference>
<gene>
    <name evidence="1" type="ORF">M404DRAFT_36614</name>
</gene>